<dbReference type="GO" id="GO:0004518">
    <property type="term" value="F:nuclease activity"/>
    <property type="evidence" value="ECO:0007669"/>
    <property type="project" value="UniProtKB-KW"/>
</dbReference>
<dbReference type="GO" id="GO:0005829">
    <property type="term" value="C:cytosol"/>
    <property type="evidence" value="ECO:0007669"/>
    <property type="project" value="TreeGrafter"/>
</dbReference>
<dbReference type="EC" id="3.1.-.-" evidence="5"/>
<dbReference type="PANTHER" id="PTHR33317:SF4">
    <property type="entry name" value="POLYNUCLEOTIDYL TRANSFERASE, RIBONUCLEASE H-LIKE SUPERFAMILY PROTEIN"/>
    <property type="match status" value="1"/>
</dbReference>
<evidence type="ECO:0000256" key="5">
    <source>
        <dbReference type="HAMAP-Rule" id="MF_00651"/>
    </source>
</evidence>
<dbReference type="InterPro" id="IPR006641">
    <property type="entry name" value="YqgF/RNaseH-like_dom"/>
</dbReference>
<dbReference type="AlphaFoldDB" id="A4GHM7"/>
<dbReference type="PANTHER" id="PTHR33317">
    <property type="entry name" value="POLYNUCLEOTIDYL TRANSFERASE, RIBONUCLEASE H-LIKE SUPERFAMILY PROTEIN"/>
    <property type="match status" value="1"/>
</dbReference>
<evidence type="ECO:0000256" key="2">
    <source>
        <dbReference type="ARBA" id="ARBA00022517"/>
    </source>
</evidence>
<dbReference type="SMART" id="SM00732">
    <property type="entry name" value="YqgFc"/>
    <property type="match status" value="1"/>
</dbReference>
<dbReference type="Pfam" id="PF03652">
    <property type="entry name" value="RuvX"/>
    <property type="match status" value="1"/>
</dbReference>
<dbReference type="InterPro" id="IPR037027">
    <property type="entry name" value="YqgF/RNaseH-like_dom_sf"/>
</dbReference>
<comment type="subcellular location">
    <subcellularLocation>
        <location evidence="5">Cytoplasm</location>
    </subcellularLocation>
</comment>
<dbReference type="SUPFAM" id="SSF53098">
    <property type="entry name" value="Ribonuclease H-like"/>
    <property type="match status" value="1"/>
</dbReference>
<evidence type="ECO:0000313" key="7">
    <source>
        <dbReference type="EMBL" id="ABL97588.1"/>
    </source>
</evidence>
<dbReference type="Gene3D" id="3.30.420.140">
    <property type="entry name" value="YqgF/RNase H-like domain"/>
    <property type="match status" value="1"/>
</dbReference>
<feature type="domain" description="YqgF/RNase H-like" evidence="6">
    <location>
        <begin position="4"/>
        <end position="105"/>
    </location>
</feature>
<proteinExistence type="inferred from homology"/>
<organism evidence="7">
    <name type="scientific">uncultured marine bacterium EB0_35D03</name>
    <dbReference type="NCBI Taxonomy" id="415435"/>
    <lineage>
        <taxon>Bacteria</taxon>
        <taxon>environmental samples</taxon>
    </lineage>
</organism>
<dbReference type="InterPro" id="IPR012337">
    <property type="entry name" value="RNaseH-like_sf"/>
</dbReference>
<accession>A4GHM7</accession>
<keyword evidence="2 5" id="KW-0690">Ribosome biogenesis</keyword>
<dbReference type="EMBL" id="EF089397">
    <property type="protein sequence ID" value="ABL97588.1"/>
    <property type="molecule type" value="Genomic_DNA"/>
</dbReference>
<comment type="similarity">
    <text evidence="5">Belongs to the YqgF HJR family.</text>
</comment>
<dbReference type="CDD" id="cd16964">
    <property type="entry name" value="YqgF"/>
    <property type="match status" value="1"/>
</dbReference>
<dbReference type="NCBIfam" id="TIGR00250">
    <property type="entry name" value="RNAse_H_YqgF"/>
    <property type="match status" value="1"/>
</dbReference>
<reference evidence="7" key="1">
    <citation type="journal article" date="2007" name="Environ. Microbiol.">
        <title>Proteorhodopsin photosystem gene clusters exhibit co-evolutionary trends and shared ancestry among diverse marine microbial phyla.</title>
        <authorList>
            <person name="McCarren J."/>
            <person name="Delong E.F."/>
        </authorList>
    </citation>
    <scope>NUCLEOTIDE SEQUENCE</scope>
</reference>
<evidence type="ECO:0000256" key="3">
    <source>
        <dbReference type="ARBA" id="ARBA00022722"/>
    </source>
</evidence>
<dbReference type="HAMAP" id="MF_00651">
    <property type="entry name" value="Nuclease_YqgF"/>
    <property type="match status" value="1"/>
</dbReference>
<evidence type="ECO:0000256" key="4">
    <source>
        <dbReference type="ARBA" id="ARBA00022801"/>
    </source>
</evidence>
<protein>
    <recommendedName>
        <fullName evidence="5">Putative pre-16S rRNA nuclease</fullName>
        <ecNumber evidence="5">3.1.-.-</ecNumber>
    </recommendedName>
</protein>
<comment type="function">
    <text evidence="5">Could be a nuclease involved in processing of the 5'-end of pre-16S rRNA.</text>
</comment>
<name>A4GHM7_9BACT</name>
<keyword evidence="4 5" id="KW-0378">Hydrolase</keyword>
<gene>
    <name evidence="7" type="ORF">MBMO_EB0-35D03.0051</name>
</gene>
<sequence length="142" mass="16349">MTIKTYLGFDVGTKRTGIAIANSLTSHASGIETILHNKDGSTNWAQLEKTINKHQPDKFIVGMPLDKDNKEQEMTFIARSFGRKLEKRFDKEVIFIDEYLSSSEAKKQLKWHYAHKNADRGDVDKRSAKLILQTWLNETTYD</sequence>
<dbReference type="GO" id="GO:0000967">
    <property type="term" value="P:rRNA 5'-end processing"/>
    <property type="evidence" value="ECO:0007669"/>
    <property type="project" value="UniProtKB-UniRule"/>
</dbReference>
<keyword evidence="1 5" id="KW-0963">Cytoplasm</keyword>
<evidence type="ECO:0000256" key="1">
    <source>
        <dbReference type="ARBA" id="ARBA00022490"/>
    </source>
</evidence>
<evidence type="ECO:0000259" key="6">
    <source>
        <dbReference type="SMART" id="SM00732"/>
    </source>
</evidence>
<dbReference type="InterPro" id="IPR005227">
    <property type="entry name" value="YqgF"/>
</dbReference>
<keyword evidence="3 5" id="KW-0540">Nuclease</keyword>
<dbReference type="GO" id="GO:0016788">
    <property type="term" value="F:hydrolase activity, acting on ester bonds"/>
    <property type="evidence" value="ECO:0007669"/>
    <property type="project" value="UniProtKB-UniRule"/>
</dbReference>